<keyword evidence="5" id="KW-0805">Transcription regulation</keyword>
<accession>A0A168ECP4</accession>
<keyword evidence="6" id="KW-0804">Transcription</keyword>
<dbReference type="Pfam" id="PF07719">
    <property type="entry name" value="TPR_2"/>
    <property type="match status" value="1"/>
</dbReference>
<dbReference type="Gene3D" id="1.25.40.10">
    <property type="entry name" value="Tetratricopeptide repeat domain"/>
    <property type="match status" value="2"/>
</dbReference>
<dbReference type="Pfam" id="PF13181">
    <property type="entry name" value="TPR_8"/>
    <property type="match status" value="1"/>
</dbReference>
<dbReference type="GO" id="GO:0031490">
    <property type="term" value="F:chromatin DNA binding"/>
    <property type="evidence" value="ECO:0007669"/>
    <property type="project" value="TreeGrafter"/>
</dbReference>
<dbReference type="AlphaFoldDB" id="A0A168ECP4"/>
<keyword evidence="12" id="KW-1185">Reference proteome</keyword>
<evidence type="ECO:0000256" key="6">
    <source>
        <dbReference type="ARBA" id="ARBA00023163"/>
    </source>
</evidence>
<sequence length="861" mass="94999">MANHHPSPTMLQLQQQQHQHQGPVPPPQNVQQNHYAPSNQIAAMNETVWLQIGNFSELVRLPEEAMHAYERALQANPNSTAALNAIGMLLKARETFDKALEFFRLIVQLDSNNGEAWGNLGHCYLMTENLQKAYDAYQQALVNLRDPKDPMLWYGIGILYDRYGSYDYAEEAFSQVMQIQPDFEKANEIYFRLGIIYKQQSKFDQSLECFKYIVNSPPGPLTQEDIWFQIGHVHEQQKDFDRAKSAYQRVLDHSPNHAKVLQQLGWLHHQQNTSYDVQDRAITYLEKSVSADNQDAQSWYLLGRCYMAQQKYPKAYEAYQQAVYRDGKNPTFWCSIGVLYYQINQYRDALDAYSRAIRLNPYISEVWYDLGTLYESCNNQIADALDAYQRAAELDPGNPHIKARLSLLRSGGGSAGGAGAAPQPADVHPNAYQAAGPTGPVGPQWGSAAQPPPSGGPPPGPSGAGDNWVGRLSNVNPPPQPPNPYENRGEHFRGPPPPPPRQPSPSQDQQMRSAYSDARGPLPPSSRRGPSPASVTSHQYGQPPPPPPQVQGPGPVPAPGERRVVNPNWGGAAPSADNPPLPNAPRANPPSNGAPPFRPTSSPRNEVRSHDSRMPSPKSTYPQHQPPPSYPHHPEAPATGPNDMGSAPLTSGPPESAVQRPDERPPSVGPKRLREWEDEPSVKKQVTEENRNRLDDMRHRRPSTPPRDAYRRNSGDSRRLEDQRRVDEPKKEELRAPNDNYHPSEAAHHPQSHSVGTNQLPPMQPSSAPPNDKATSVPVLKEERPTADQASTIAATPAVSETAERAARKMDVDEDYDDSPEDEKKPIPAGNASGTASGNVDSKTTSPTNAGVNGSGAGKLE</sequence>
<dbReference type="FunFam" id="1.25.40.10:FF:000403">
    <property type="entry name" value="General transcriptional repressor, putative"/>
    <property type="match status" value="1"/>
</dbReference>
<feature type="compositionally biased region" description="Acidic residues" evidence="10">
    <location>
        <begin position="812"/>
        <end position="821"/>
    </location>
</feature>
<evidence type="ECO:0000256" key="1">
    <source>
        <dbReference type="ARBA" id="ARBA00004123"/>
    </source>
</evidence>
<feature type="compositionally biased region" description="Basic and acidic residues" evidence="10">
    <location>
        <begin position="708"/>
        <end position="736"/>
    </location>
</feature>
<feature type="compositionally biased region" description="Pro residues" evidence="10">
    <location>
        <begin position="542"/>
        <end position="558"/>
    </location>
</feature>
<feature type="repeat" description="TPR" evidence="9">
    <location>
        <begin position="46"/>
        <end position="79"/>
    </location>
</feature>
<dbReference type="SUPFAM" id="SSF48452">
    <property type="entry name" value="TPR-like"/>
    <property type="match status" value="2"/>
</dbReference>
<feature type="compositionally biased region" description="Low complexity" evidence="10">
    <location>
        <begin position="525"/>
        <end position="534"/>
    </location>
</feature>
<evidence type="ECO:0000256" key="9">
    <source>
        <dbReference type="PROSITE-ProRule" id="PRU00339"/>
    </source>
</evidence>
<gene>
    <name evidence="11" type="ORF">AAL_03182</name>
</gene>
<dbReference type="GO" id="GO:0000122">
    <property type="term" value="P:negative regulation of transcription by RNA polymerase II"/>
    <property type="evidence" value="ECO:0007669"/>
    <property type="project" value="EnsemblFungi"/>
</dbReference>
<organism evidence="11 12">
    <name type="scientific">Moelleriella libera RCEF 2490</name>
    <dbReference type="NCBI Taxonomy" id="1081109"/>
    <lineage>
        <taxon>Eukaryota</taxon>
        <taxon>Fungi</taxon>
        <taxon>Dikarya</taxon>
        <taxon>Ascomycota</taxon>
        <taxon>Pezizomycotina</taxon>
        <taxon>Sordariomycetes</taxon>
        <taxon>Hypocreomycetidae</taxon>
        <taxon>Hypocreales</taxon>
        <taxon>Clavicipitaceae</taxon>
        <taxon>Moelleriella</taxon>
    </lineage>
</organism>
<keyword evidence="3" id="KW-0677">Repeat</keyword>
<dbReference type="Pfam" id="PF12895">
    <property type="entry name" value="ANAPC3"/>
    <property type="match status" value="1"/>
</dbReference>
<dbReference type="GO" id="GO:0017053">
    <property type="term" value="C:transcription repressor complex"/>
    <property type="evidence" value="ECO:0007669"/>
    <property type="project" value="TreeGrafter"/>
</dbReference>
<evidence type="ECO:0000256" key="5">
    <source>
        <dbReference type="ARBA" id="ARBA00023015"/>
    </source>
</evidence>
<feature type="repeat" description="TPR" evidence="9">
    <location>
        <begin position="187"/>
        <end position="220"/>
    </location>
</feature>
<feature type="compositionally biased region" description="Pro residues" evidence="10">
    <location>
        <begin position="494"/>
        <end position="503"/>
    </location>
</feature>
<feature type="region of interest" description="Disordered" evidence="10">
    <location>
        <begin position="1"/>
        <end position="33"/>
    </location>
</feature>
<feature type="repeat" description="TPR" evidence="9">
    <location>
        <begin position="224"/>
        <end position="257"/>
    </location>
</feature>
<comment type="subcellular location">
    <subcellularLocation>
        <location evidence="1">Nucleus</location>
    </subcellularLocation>
</comment>
<dbReference type="PANTHER" id="PTHR14017:SF1">
    <property type="entry name" value="LD02225P"/>
    <property type="match status" value="1"/>
</dbReference>
<feature type="compositionally biased region" description="Basic and acidic residues" evidence="10">
    <location>
        <begin position="802"/>
        <end position="811"/>
    </location>
</feature>
<feature type="repeat" description="TPR" evidence="9">
    <location>
        <begin position="150"/>
        <end position="183"/>
    </location>
</feature>
<feature type="repeat" description="TPR" evidence="9">
    <location>
        <begin position="80"/>
        <end position="113"/>
    </location>
</feature>
<dbReference type="InterPro" id="IPR019734">
    <property type="entry name" value="TPR_rpt"/>
</dbReference>
<feature type="compositionally biased region" description="Polar residues" evidence="10">
    <location>
        <begin position="752"/>
        <end position="761"/>
    </location>
</feature>
<feature type="compositionally biased region" description="Low complexity" evidence="10">
    <location>
        <begin position="11"/>
        <end position="22"/>
    </location>
</feature>
<feature type="region of interest" description="Disordered" evidence="10">
    <location>
        <begin position="411"/>
        <end position="861"/>
    </location>
</feature>
<keyword evidence="4 9" id="KW-0802">TPR repeat</keyword>
<evidence type="ECO:0000313" key="11">
    <source>
        <dbReference type="EMBL" id="KZZ98664.1"/>
    </source>
</evidence>
<dbReference type="FunFam" id="1.25.40.10:FF:000078">
    <property type="entry name" value="Transcriptional corepressor Cyc8"/>
    <property type="match status" value="1"/>
</dbReference>
<comment type="similarity">
    <text evidence="8">Belongs to the CYC8/SSN6 family.</text>
</comment>
<evidence type="ECO:0000256" key="8">
    <source>
        <dbReference type="ARBA" id="ARBA00061082"/>
    </source>
</evidence>
<dbReference type="SMART" id="SM00028">
    <property type="entry name" value="TPR"/>
    <property type="match status" value="9"/>
</dbReference>
<feature type="compositionally biased region" description="Pro residues" evidence="10">
    <location>
        <begin position="450"/>
        <end position="461"/>
    </location>
</feature>
<evidence type="ECO:0000256" key="10">
    <source>
        <dbReference type="SAM" id="MobiDB-lite"/>
    </source>
</evidence>
<feature type="repeat" description="TPR" evidence="9">
    <location>
        <begin position="114"/>
        <end position="147"/>
    </location>
</feature>
<name>A0A168ECP4_9HYPO</name>
<dbReference type="GO" id="GO:0000785">
    <property type="term" value="C:chromatin"/>
    <property type="evidence" value="ECO:0007669"/>
    <property type="project" value="EnsemblFungi"/>
</dbReference>
<evidence type="ECO:0000256" key="2">
    <source>
        <dbReference type="ARBA" id="ARBA00022491"/>
    </source>
</evidence>
<dbReference type="InterPro" id="IPR051630">
    <property type="entry name" value="Corepressor-Demethylase"/>
</dbReference>
<dbReference type="PROSITE" id="PS50005">
    <property type="entry name" value="TPR"/>
    <property type="match status" value="8"/>
</dbReference>
<comment type="caution">
    <text evidence="11">The sequence shown here is derived from an EMBL/GenBank/DDBJ whole genome shotgun (WGS) entry which is preliminary data.</text>
</comment>
<dbReference type="InterPro" id="IPR011990">
    <property type="entry name" value="TPR-like_helical_dom_sf"/>
</dbReference>
<evidence type="ECO:0000313" key="12">
    <source>
        <dbReference type="Proteomes" id="UP000078544"/>
    </source>
</evidence>
<evidence type="ECO:0000256" key="4">
    <source>
        <dbReference type="ARBA" id="ARBA00022803"/>
    </source>
</evidence>
<feature type="compositionally biased region" description="Basic and acidic residues" evidence="10">
    <location>
        <begin position="672"/>
        <end position="698"/>
    </location>
</feature>
<keyword evidence="7" id="KW-0539">Nucleus</keyword>
<feature type="compositionally biased region" description="Polar residues" evidence="10">
    <location>
        <begin position="832"/>
        <end position="852"/>
    </location>
</feature>
<reference evidence="11 12" key="1">
    <citation type="journal article" date="2016" name="Genome Biol. Evol.">
        <title>Divergent and convergent evolution of fungal pathogenicity.</title>
        <authorList>
            <person name="Shang Y."/>
            <person name="Xiao G."/>
            <person name="Zheng P."/>
            <person name="Cen K."/>
            <person name="Zhan S."/>
            <person name="Wang C."/>
        </authorList>
    </citation>
    <scope>NUCLEOTIDE SEQUENCE [LARGE SCALE GENOMIC DNA]</scope>
    <source>
        <strain evidence="11 12">RCEF 2490</strain>
    </source>
</reference>
<dbReference type="EMBL" id="AZGY01000005">
    <property type="protein sequence ID" value="KZZ98664.1"/>
    <property type="molecule type" value="Genomic_DNA"/>
</dbReference>
<evidence type="ECO:0000256" key="7">
    <source>
        <dbReference type="ARBA" id="ARBA00023242"/>
    </source>
</evidence>
<dbReference type="InterPro" id="IPR013105">
    <property type="entry name" value="TPR_2"/>
</dbReference>
<dbReference type="Pfam" id="PF13432">
    <property type="entry name" value="TPR_16"/>
    <property type="match status" value="1"/>
</dbReference>
<dbReference type="Proteomes" id="UP000078544">
    <property type="component" value="Unassembled WGS sequence"/>
</dbReference>
<proteinExistence type="inferred from homology"/>
<feature type="repeat" description="TPR" evidence="9">
    <location>
        <begin position="296"/>
        <end position="329"/>
    </location>
</feature>
<dbReference type="GO" id="GO:0005634">
    <property type="term" value="C:nucleus"/>
    <property type="evidence" value="ECO:0007669"/>
    <property type="project" value="UniProtKB-SubCell"/>
</dbReference>
<feature type="repeat" description="TPR" evidence="9">
    <location>
        <begin position="330"/>
        <end position="363"/>
    </location>
</feature>
<dbReference type="OrthoDB" id="418911at2759"/>
<keyword evidence="2" id="KW-0678">Repressor</keyword>
<dbReference type="PROSITE" id="PS50293">
    <property type="entry name" value="TPR_REGION"/>
    <property type="match status" value="1"/>
</dbReference>
<dbReference type="STRING" id="1081109.A0A168ECP4"/>
<dbReference type="PANTHER" id="PTHR14017">
    <property type="entry name" value="LYSINE-SPECIFIC DEMETHYLASE"/>
    <property type="match status" value="1"/>
</dbReference>
<protein>
    <submittedName>
        <fullName evidence="11">Transcriptional corepressor Cyc8</fullName>
    </submittedName>
</protein>
<evidence type="ECO:0000256" key="3">
    <source>
        <dbReference type="ARBA" id="ARBA00022737"/>
    </source>
</evidence>
<dbReference type="GO" id="GO:0000978">
    <property type="term" value="F:RNA polymerase II cis-regulatory region sequence-specific DNA binding"/>
    <property type="evidence" value="ECO:0007669"/>
    <property type="project" value="TreeGrafter"/>
</dbReference>